<dbReference type="Pfam" id="PF09423">
    <property type="entry name" value="PhoD"/>
    <property type="match status" value="1"/>
</dbReference>
<dbReference type="InterPro" id="IPR029052">
    <property type="entry name" value="Metallo-depent_PP-like"/>
</dbReference>
<protein>
    <submittedName>
        <fullName evidence="5">Alkaline phosphatase</fullName>
    </submittedName>
</protein>
<evidence type="ECO:0000256" key="2">
    <source>
        <dbReference type="SAM" id="SignalP"/>
    </source>
</evidence>
<gene>
    <name evidence="5" type="primary">phoD</name>
    <name evidence="5" type="ORF">GCM10010982_14710</name>
</gene>
<keyword evidence="1 2" id="KW-0732">Signal</keyword>
<dbReference type="PROSITE" id="PS51257">
    <property type="entry name" value="PROKAR_LIPOPROTEIN"/>
    <property type="match status" value="1"/>
</dbReference>
<comment type="caution">
    <text evidence="5">The sequence shown here is derived from an EMBL/GenBank/DDBJ whole genome shotgun (WGS) entry which is preliminary data.</text>
</comment>
<dbReference type="EMBL" id="BMLS01000002">
    <property type="protein sequence ID" value="GGO67677.1"/>
    <property type="molecule type" value="Genomic_DNA"/>
</dbReference>
<dbReference type="Pfam" id="PF16655">
    <property type="entry name" value="PhoD_N"/>
    <property type="match status" value="1"/>
</dbReference>
<feature type="domain" description="Phospholipase D N-terminal" evidence="4">
    <location>
        <begin position="46"/>
        <end position="135"/>
    </location>
</feature>
<dbReference type="PANTHER" id="PTHR43606:SF2">
    <property type="entry name" value="ALKALINE PHOSPHATASE FAMILY PROTEIN (AFU_ORTHOLOGUE AFUA_5G03860)"/>
    <property type="match status" value="1"/>
</dbReference>
<dbReference type="InterPro" id="IPR019546">
    <property type="entry name" value="TAT_signal_bac_arc"/>
</dbReference>
<sequence length="594" mass="65383">MKLTRRSFLKASAAGFGAAVLSYGLTGCGSSSDSSSNKVDVSFDYGVASGDPLHNAVVIWTRVTPKLAAADSVQVRWEVALDKAFKELVHDGMVQVGSDTDFTLKVDLQNLEAGTRYYYRFASNERLSPVGTTRTLPEGELDQVKLAVMSCSNYPAGYFHAYTEVAKRDDLDAVLHLGDYIYEYGAGGYASDDAQALGRSFPADNNSELLTLSDYRKRYALYRTDKELQALHQAAPFITVWDDHEVSNDTWRDGAQNHNEGEGHFDDRKLAALKAYFEWMPIRGQDSSQPIYRKFEFGDLVSLYMLDTRVLARDKQLSYADFDLTSQAGQGAFMAALTDANRSLLGGKQLNWLTDNMALSAATWQVLGQQVLMTKMWLPAEIMLILGSVEATLAAGGDVSAILAEANVLFAELAQIKGRVLAGDPSVTAAERARVETTIPYNLDAWDGYAYEREALLGAARAMQKNLVVLAGDTHNGWAGNLITAANNPLAANSHAGVEFATSSVSSPGMEEYLSLDTSNPQAIAQTEQVIGLLIDHLHYTNLTDRGFLTLTFSRNYVDAQWHYVSSVKQRDYLMLENRRHTMRVWAGANRLDA</sequence>
<evidence type="ECO:0000313" key="5">
    <source>
        <dbReference type="EMBL" id="GGO67677.1"/>
    </source>
</evidence>
<dbReference type="Proteomes" id="UP000606935">
    <property type="component" value="Unassembled WGS sequence"/>
</dbReference>
<dbReference type="RefSeq" id="WP_229702135.1">
    <property type="nucleotide sequence ID" value="NZ_BMLS01000002.1"/>
</dbReference>
<dbReference type="NCBIfam" id="TIGR01409">
    <property type="entry name" value="TAT_signal_seq"/>
    <property type="match status" value="1"/>
</dbReference>
<dbReference type="InterPro" id="IPR038607">
    <property type="entry name" value="PhoD-like_sf"/>
</dbReference>
<dbReference type="InterPro" id="IPR032093">
    <property type="entry name" value="PhoD_N"/>
</dbReference>
<feature type="domain" description="PhoD-like phosphatase metallophosphatase" evidence="3">
    <location>
        <begin position="146"/>
        <end position="562"/>
    </location>
</feature>
<feature type="chain" id="PRO_5037838947" evidence="2">
    <location>
        <begin position="19"/>
        <end position="594"/>
    </location>
</feature>
<dbReference type="Gene3D" id="3.60.21.70">
    <property type="entry name" value="PhoD-like phosphatase"/>
    <property type="match status" value="1"/>
</dbReference>
<accession>A0A917YY45</accession>
<dbReference type="InterPro" id="IPR052900">
    <property type="entry name" value="Phospholipid_Metab_Enz"/>
</dbReference>
<evidence type="ECO:0000256" key="1">
    <source>
        <dbReference type="ARBA" id="ARBA00022729"/>
    </source>
</evidence>
<dbReference type="CDD" id="cd07389">
    <property type="entry name" value="MPP_PhoD"/>
    <property type="match status" value="1"/>
</dbReference>
<organism evidence="5 6">
    <name type="scientific">Bowmanella pacifica</name>
    <dbReference type="NCBI Taxonomy" id="502051"/>
    <lineage>
        <taxon>Bacteria</taxon>
        <taxon>Pseudomonadati</taxon>
        <taxon>Pseudomonadota</taxon>
        <taxon>Gammaproteobacteria</taxon>
        <taxon>Alteromonadales</taxon>
        <taxon>Alteromonadaceae</taxon>
        <taxon>Bowmanella</taxon>
    </lineage>
</organism>
<dbReference type="AlphaFoldDB" id="A0A917YY45"/>
<name>A0A917YY45_9ALTE</name>
<dbReference type="SUPFAM" id="SSF56300">
    <property type="entry name" value="Metallo-dependent phosphatases"/>
    <property type="match status" value="1"/>
</dbReference>
<keyword evidence="6" id="KW-1185">Reference proteome</keyword>
<dbReference type="InterPro" id="IPR018946">
    <property type="entry name" value="PhoD-like_MPP"/>
</dbReference>
<feature type="signal peptide" evidence="2">
    <location>
        <begin position="1"/>
        <end position="18"/>
    </location>
</feature>
<reference evidence="5" key="2">
    <citation type="submission" date="2020-09" db="EMBL/GenBank/DDBJ databases">
        <authorList>
            <person name="Sun Q."/>
            <person name="Zhou Y."/>
        </authorList>
    </citation>
    <scope>NUCLEOTIDE SEQUENCE</scope>
    <source>
        <strain evidence="5">CGMCC 1.7086</strain>
    </source>
</reference>
<reference evidence="5" key="1">
    <citation type="journal article" date="2014" name="Int. J. Syst. Evol. Microbiol.">
        <title>Complete genome sequence of Corynebacterium casei LMG S-19264T (=DSM 44701T), isolated from a smear-ripened cheese.</title>
        <authorList>
            <consortium name="US DOE Joint Genome Institute (JGI-PGF)"/>
            <person name="Walter F."/>
            <person name="Albersmeier A."/>
            <person name="Kalinowski J."/>
            <person name="Ruckert C."/>
        </authorList>
    </citation>
    <scope>NUCLEOTIDE SEQUENCE</scope>
    <source>
        <strain evidence="5">CGMCC 1.7086</strain>
    </source>
</reference>
<evidence type="ECO:0000259" key="4">
    <source>
        <dbReference type="Pfam" id="PF16655"/>
    </source>
</evidence>
<dbReference type="PANTHER" id="PTHR43606">
    <property type="entry name" value="PHOSPHATASE, PUTATIVE (AFU_ORTHOLOGUE AFUA_6G08710)-RELATED"/>
    <property type="match status" value="1"/>
</dbReference>
<evidence type="ECO:0000313" key="6">
    <source>
        <dbReference type="Proteomes" id="UP000606935"/>
    </source>
</evidence>
<evidence type="ECO:0000259" key="3">
    <source>
        <dbReference type="Pfam" id="PF09423"/>
    </source>
</evidence>
<dbReference type="Gene3D" id="2.60.40.380">
    <property type="entry name" value="Purple acid phosphatase-like, N-terminal"/>
    <property type="match status" value="1"/>
</dbReference>
<dbReference type="InterPro" id="IPR006311">
    <property type="entry name" value="TAT_signal"/>
</dbReference>
<dbReference type="PROSITE" id="PS51318">
    <property type="entry name" value="TAT"/>
    <property type="match status" value="1"/>
</dbReference>
<proteinExistence type="predicted"/>